<dbReference type="EMBL" id="UPPP01000082">
    <property type="protein sequence ID" value="VBB07896.1"/>
    <property type="molecule type" value="Genomic_DNA"/>
</dbReference>
<evidence type="ECO:0000259" key="1">
    <source>
        <dbReference type="Pfam" id="PF21882"/>
    </source>
</evidence>
<dbReference type="Gene3D" id="2.60.40.3940">
    <property type="match status" value="1"/>
</dbReference>
<dbReference type="InterPro" id="IPR054075">
    <property type="entry name" value="Gp53-like_C"/>
</dbReference>
<accession>A0A498R599</accession>
<evidence type="ECO:0000313" key="3">
    <source>
        <dbReference type="Proteomes" id="UP000277811"/>
    </source>
</evidence>
<gene>
    <name evidence="2" type="ORF">LUCI_3161</name>
</gene>
<protein>
    <recommendedName>
        <fullName evidence="1">Putative tail fiber protein gp53-like C-terminal domain-containing protein</fullName>
    </recommendedName>
</protein>
<dbReference type="AlphaFoldDB" id="A0A498R599"/>
<evidence type="ECO:0000313" key="2">
    <source>
        <dbReference type="EMBL" id="VBB07896.1"/>
    </source>
</evidence>
<sequence>MFFMARTVCCPEEVIVVSKGKEDTGRLVALGDGGKFDTSVIPVIDDLQTQITAEVAARKEADEQLQANIDAEATARTNADAKLQANIDAEVSARAAADKDLQTQIDILKGENAFSNVLVNGTTIAAASATDTIELAAGTNIALTADAANKKVVIAVDGKVASAASADTAAACTGNAATATQLATARTISLTGDAAGSLSFDGSADESAALTLADSGVTAGNYTNASITIDAKGRVTAASSGSSGVYIVAESLGTNGYRKWSDGMIEQWGYQASTNNQFSFPMAFPNACLNFIASNADSQGACVDNAFGYPVSNSKFFLATKQSAVSGNGISGYPCYWTAKGY</sequence>
<feature type="domain" description="Putative tail fiber protein gp53-like C-terminal" evidence="1">
    <location>
        <begin position="259"/>
        <end position="342"/>
    </location>
</feature>
<name>A0A498R599_9FIRM</name>
<reference evidence="2 3" key="1">
    <citation type="submission" date="2018-06" db="EMBL/GenBank/DDBJ databases">
        <authorList>
            <person name="Strepis N."/>
        </authorList>
    </citation>
    <scope>NUCLEOTIDE SEQUENCE [LARGE SCALE GENOMIC DNA]</scope>
    <source>
        <strain evidence="2">LUCI</strain>
    </source>
</reference>
<keyword evidence="3" id="KW-1185">Reference proteome</keyword>
<dbReference type="Pfam" id="PF21882">
    <property type="entry name" value="Gp53-like_C"/>
    <property type="match status" value="1"/>
</dbReference>
<dbReference type="Proteomes" id="UP000277811">
    <property type="component" value="Unassembled WGS sequence"/>
</dbReference>
<organism evidence="2 3">
    <name type="scientific">Lucifera butyrica</name>
    <dbReference type="NCBI Taxonomy" id="1351585"/>
    <lineage>
        <taxon>Bacteria</taxon>
        <taxon>Bacillati</taxon>
        <taxon>Bacillota</taxon>
        <taxon>Negativicutes</taxon>
        <taxon>Veillonellales</taxon>
        <taxon>Veillonellaceae</taxon>
        <taxon>Lucifera</taxon>
    </lineage>
</organism>
<proteinExistence type="predicted"/>